<feature type="domain" description="Polysaccharide pyruvyl transferase" evidence="1">
    <location>
        <begin position="48"/>
        <end position="321"/>
    </location>
</feature>
<dbReference type="AlphaFoldDB" id="A0A146G5B7"/>
<protein>
    <submittedName>
        <fullName evidence="2">Polysaccharide pyruvyl transferase family protein WcaK</fullName>
    </submittedName>
</protein>
<evidence type="ECO:0000313" key="2">
    <source>
        <dbReference type="EMBL" id="GAT32603.1"/>
    </source>
</evidence>
<dbReference type="PANTHER" id="PTHR36836:SF1">
    <property type="entry name" value="COLANIC ACID BIOSYNTHESIS PROTEIN WCAK"/>
    <property type="match status" value="1"/>
</dbReference>
<organism evidence="2 3">
    <name type="scientific">Terrimicrobium sacchariphilum</name>
    <dbReference type="NCBI Taxonomy" id="690879"/>
    <lineage>
        <taxon>Bacteria</taxon>
        <taxon>Pseudomonadati</taxon>
        <taxon>Verrucomicrobiota</taxon>
        <taxon>Terrimicrobiia</taxon>
        <taxon>Terrimicrobiales</taxon>
        <taxon>Terrimicrobiaceae</taxon>
        <taxon>Terrimicrobium</taxon>
    </lineage>
</organism>
<dbReference type="GO" id="GO:0016740">
    <property type="term" value="F:transferase activity"/>
    <property type="evidence" value="ECO:0007669"/>
    <property type="project" value="UniProtKB-KW"/>
</dbReference>
<keyword evidence="3" id="KW-1185">Reference proteome</keyword>
<dbReference type="Proteomes" id="UP000076023">
    <property type="component" value="Unassembled WGS sequence"/>
</dbReference>
<name>A0A146G5B7_TERSA</name>
<comment type="caution">
    <text evidence="2">The sequence shown here is derived from an EMBL/GenBank/DDBJ whole genome shotgun (WGS) entry which is preliminary data.</text>
</comment>
<dbReference type="RefSeq" id="WP_075078432.1">
    <property type="nucleotide sequence ID" value="NZ_BDCO01000002.1"/>
</dbReference>
<dbReference type="STRING" id="690879.TSACC_21002"/>
<gene>
    <name evidence="2" type="ORF">TSACC_21002</name>
</gene>
<dbReference type="Pfam" id="PF04230">
    <property type="entry name" value="PS_pyruv_trans"/>
    <property type="match status" value="1"/>
</dbReference>
<dbReference type="EMBL" id="BDCO01000002">
    <property type="protein sequence ID" value="GAT32603.1"/>
    <property type="molecule type" value="Genomic_DNA"/>
</dbReference>
<dbReference type="InterPro" id="IPR007345">
    <property type="entry name" value="Polysacch_pyruvyl_Trfase"/>
</dbReference>
<dbReference type="OrthoDB" id="178328at2"/>
<dbReference type="PANTHER" id="PTHR36836">
    <property type="entry name" value="COLANIC ACID BIOSYNTHESIS PROTEIN WCAK"/>
    <property type="match status" value="1"/>
</dbReference>
<keyword evidence="2" id="KW-0808">Transferase</keyword>
<evidence type="ECO:0000259" key="1">
    <source>
        <dbReference type="Pfam" id="PF04230"/>
    </source>
</evidence>
<evidence type="ECO:0000313" key="3">
    <source>
        <dbReference type="Proteomes" id="UP000076023"/>
    </source>
</evidence>
<proteinExistence type="predicted"/>
<accession>A0A146G5B7</accession>
<dbReference type="InParanoid" id="A0A146G5B7"/>
<sequence>MKHIVLHSGWQTCNIGDIGHTPGTLRRLEEELPEAAITVLLHRWNADVLQMLRRRFPRVTFLPSSVGEEHDDWAEVFETCDLVIQNSGMHYNHVYGYGYDPTVLRRCVAAQKPFGLYGHSFDGFRADRGEEMPDLLSQAEFIYCRDSLSLAYLRDYGLNPKILDWGPDGCFGIDVIDDAKAIAFLAEAGLEEGEFLSVTMRTNTPSLEGGAGNVLNPRVPTPGQIAENERWADSLRQVICGWVAATGKKVLLSPEVDKEIAMARRLLLEQLPAEVQSHVVLRDHFWNVDEAASVYARAAVVVSMEPHSCIVALANGTPAIHYFSPNHGRKAHMFADIGLADWLHNIHEVPPQAIVKILKEIASDRARASGRVTAAMNVVHAGAAKMGRTIRAVLDLESPSLPESRRLSAV</sequence>
<reference evidence="3" key="1">
    <citation type="journal article" date="2017" name="Genome Announc.">
        <title>Draft Genome Sequence of Terrimicrobium sacchariphilum NM-5T, a Facultative Anaerobic Soil Bacterium of the Class Spartobacteria.</title>
        <authorList>
            <person name="Qiu Y.L."/>
            <person name="Tourlousse D.M."/>
            <person name="Matsuura N."/>
            <person name="Ohashi A."/>
            <person name="Sekiguchi Y."/>
        </authorList>
    </citation>
    <scope>NUCLEOTIDE SEQUENCE [LARGE SCALE GENOMIC DNA]</scope>
    <source>
        <strain evidence="3">NM-5</strain>
    </source>
</reference>